<dbReference type="PROSITE" id="PS51257">
    <property type="entry name" value="PROKAR_LIPOPROTEIN"/>
    <property type="match status" value="1"/>
</dbReference>
<dbReference type="CDD" id="cd07185">
    <property type="entry name" value="OmpA_C-like"/>
    <property type="match status" value="1"/>
</dbReference>
<keyword evidence="5" id="KW-0732">Signal</keyword>
<dbReference type="EMBL" id="FQUE01000006">
    <property type="protein sequence ID" value="SHF47129.1"/>
    <property type="molecule type" value="Genomic_DNA"/>
</dbReference>
<dbReference type="STRING" id="366533.SAMN05444339_106216"/>
<feature type="domain" description="OmpA-like" evidence="6">
    <location>
        <begin position="61"/>
        <end position="177"/>
    </location>
</feature>
<evidence type="ECO:0000256" key="5">
    <source>
        <dbReference type="SAM" id="SignalP"/>
    </source>
</evidence>
<dbReference type="AlphaFoldDB" id="A0A1M5BXB0"/>
<evidence type="ECO:0000256" key="4">
    <source>
        <dbReference type="PROSITE-ProRule" id="PRU00473"/>
    </source>
</evidence>
<dbReference type="Proteomes" id="UP000183987">
    <property type="component" value="Unassembled WGS sequence"/>
</dbReference>
<dbReference type="GO" id="GO:0009279">
    <property type="term" value="C:cell outer membrane"/>
    <property type="evidence" value="ECO:0007669"/>
    <property type="project" value="UniProtKB-SubCell"/>
</dbReference>
<evidence type="ECO:0000313" key="8">
    <source>
        <dbReference type="Proteomes" id="UP000183987"/>
    </source>
</evidence>
<dbReference type="InterPro" id="IPR006664">
    <property type="entry name" value="OMP_bac"/>
</dbReference>
<dbReference type="PANTHER" id="PTHR30329">
    <property type="entry name" value="STATOR ELEMENT OF FLAGELLAR MOTOR COMPLEX"/>
    <property type="match status" value="1"/>
</dbReference>
<dbReference type="OrthoDB" id="9810367at2"/>
<dbReference type="Gene3D" id="3.30.1330.60">
    <property type="entry name" value="OmpA-like domain"/>
    <property type="match status" value="1"/>
</dbReference>
<dbReference type="RefSeq" id="WP_072857881.1">
    <property type="nucleotide sequence ID" value="NZ_FQUE01000006.1"/>
</dbReference>
<sequence length="217" mass="22477">MKTIVTTTAAALSLMGCAQEAGTPNVSASAGAAYLDPAFGSATALNAQAMTDAAGATSALGARFAAEVDSTVNFAFNSAQLDATAQTVLATQANWIRQFPEIRFRVYGFTDLVGSAAYNKRLGLARANAVVAYLASQGISRSRLEALVSYGETRPVIPTAAPERQNRRAVTEVSGFVKGSPMLLNGKYAQVIFREYIASAVPAPNISATVTSTAGGE</sequence>
<reference evidence="8" key="1">
    <citation type="submission" date="2016-11" db="EMBL/GenBank/DDBJ databases">
        <authorList>
            <person name="Varghese N."/>
            <person name="Submissions S."/>
        </authorList>
    </citation>
    <scope>NUCLEOTIDE SEQUENCE [LARGE SCALE GENOMIC DNA]</scope>
    <source>
        <strain evidence="8">DSM 29326</strain>
    </source>
</reference>
<dbReference type="PANTHER" id="PTHR30329:SF21">
    <property type="entry name" value="LIPOPROTEIN YIAD-RELATED"/>
    <property type="match status" value="1"/>
</dbReference>
<keyword evidence="2 4" id="KW-0472">Membrane</keyword>
<evidence type="ECO:0000313" key="7">
    <source>
        <dbReference type="EMBL" id="SHF47129.1"/>
    </source>
</evidence>
<gene>
    <name evidence="7" type="ORF">SAMN05444339_106216</name>
</gene>
<comment type="subcellular location">
    <subcellularLocation>
        <location evidence="1">Cell outer membrane</location>
    </subcellularLocation>
</comment>
<keyword evidence="3" id="KW-0998">Cell outer membrane</keyword>
<dbReference type="InterPro" id="IPR036737">
    <property type="entry name" value="OmpA-like_sf"/>
</dbReference>
<protein>
    <submittedName>
        <fullName evidence="7">Outer membrane protein OmpA</fullName>
    </submittedName>
</protein>
<evidence type="ECO:0000256" key="3">
    <source>
        <dbReference type="ARBA" id="ARBA00023237"/>
    </source>
</evidence>
<dbReference type="InterPro" id="IPR050330">
    <property type="entry name" value="Bact_OuterMem_StrucFunc"/>
</dbReference>
<proteinExistence type="predicted"/>
<accession>A0A1M5BXB0</accession>
<evidence type="ECO:0000256" key="2">
    <source>
        <dbReference type="ARBA" id="ARBA00023136"/>
    </source>
</evidence>
<name>A0A1M5BXB0_LOKAT</name>
<dbReference type="PRINTS" id="PR01021">
    <property type="entry name" value="OMPADOMAIN"/>
</dbReference>
<dbReference type="SUPFAM" id="SSF103088">
    <property type="entry name" value="OmpA-like"/>
    <property type="match status" value="1"/>
</dbReference>
<keyword evidence="8" id="KW-1185">Reference proteome</keyword>
<evidence type="ECO:0000259" key="6">
    <source>
        <dbReference type="PROSITE" id="PS51123"/>
    </source>
</evidence>
<organism evidence="7 8">
    <name type="scientific">Loktanella atrilutea</name>
    <dbReference type="NCBI Taxonomy" id="366533"/>
    <lineage>
        <taxon>Bacteria</taxon>
        <taxon>Pseudomonadati</taxon>
        <taxon>Pseudomonadota</taxon>
        <taxon>Alphaproteobacteria</taxon>
        <taxon>Rhodobacterales</taxon>
        <taxon>Roseobacteraceae</taxon>
        <taxon>Loktanella</taxon>
    </lineage>
</organism>
<feature type="chain" id="PRO_5012318928" evidence="5">
    <location>
        <begin position="21"/>
        <end position="217"/>
    </location>
</feature>
<feature type="signal peptide" evidence="5">
    <location>
        <begin position="1"/>
        <end position="20"/>
    </location>
</feature>
<dbReference type="Pfam" id="PF00691">
    <property type="entry name" value="OmpA"/>
    <property type="match status" value="1"/>
</dbReference>
<evidence type="ECO:0000256" key="1">
    <source>
        <dbReference type="ARBA" id="ARBA00004442"/>
    </source>
</evidence>
<dbReference type="PROSITE" id="PS51123">
    <property type="entry name" value="OMPA_2"/>
    <property type="match status" value="1"/>
</dbReference>
<dbReference type="InterPro" id="IPR006665">
    <property type="entry name" value="OmpA-like"/>
</dbReference>